<evidence type="ECO:0008006" key="3">
    <source>
        <dbReference type="Google" id="ProtNLM"/>
    </source>
</evidence>
<reference evidence="2" key="1">
    <citation type="journal article" date="2018" name="Antonie Van Leeuwenhoek">
        <title>Proteinivorax hydrogeniformans sp. nov., an anaerobic, haloalkaliphilic bacterium fermenting proteinaceous compounds with high hydrogen production.</title>
        <authorList>
            <person name="Boltyanskaya Y."/>
            <person name="Detkova E."/>
            <person name="Pimenov N."/>
            <person name="Kevbrin V."/>
        </authorList>
    </citation>
    <scope>NUCLEOTIDE SEQUENCE</scope>
    <source>
        <strain evidence="2">Z-710</strain>
    </source>
</reference>
<proteinExistence type="predicted"/>
<dbReference type="Gene3D" id="3.90.79.10">
    <property type="entry name" value="Nucleoside Triphosphate Pyrophosphohydrolase"/>
    <property type="match status" value="1"/>
</dbReference>
<sequence>MNIEIIFYGDKPVQDNQLKFAVIMAKYKGKWILSKHKERTTWEIPGGRRERGESIDNPLKEN</sequence>
<dbReference type="EMBL" id="CP159485">
    <property type="protein sequence ID" value="XCI28994.1"/>
    <property type="molecule type" value="Genomic_DNA"/>
</dbReference>
<dbReference type="InterPro" id="IPR015797">
    <property type="entry name" value="NUDIX_hydrolase-like_dom_sf"/>
</dbReference>
<dbReference type="RefSeq" id="WP_353893544.1">
    <property type="nucleotide sequence ID" value="NZ_CP159485.1"/>
</dbReference>
<reference evidence="2" key="2">
    <citation type="submission" date="2024-06" db="EMBL/GenBank/DDBJ databases">
        <authorList>
            <person name="Petrova K.O."/>
            <person name="Toshchakov S.V."/>
            <person name="Boltjanskaja Y.V."/>
            <person name="Kevbrin V.V."/>
        </authorList>
    </citation>
    <scope>NUCLEOTIDE SEQUENCE</scope>
    <source>
        <strain evidence="2">Z-710</strain>
    </source>
</reference>
<protein>
    <recommendedName>
        <fullName evidence="3">NUDIX domain-containing protein</fullName>
    </recommendedName>
</protein>
<feature type="compositionally biased region" description="Basic and acidic residues" evidence="1">
    <location>
        <begin position="46"/>
        <end position="62"/>
    </location>
</feature>
<evidence type="ECO:0000313" key="2">
    <source>
        <dbReference type="EMBL" id="XCI28994.1"/>
    </source>
</evidence>
<name>A0AAU8HUE8_9FIRM</name>
<organism evidence="2">
    <name type="scientific">Proteinivorax hydrogeniformans</name>
    <dbReference type="NCBI Taxonomy" id="1826727"/>
    <lineage>
        <taxon>Bacteria</taxon>
        <taxon>Bacillati</taxon>
        <taxon>Bacillota</taxon>
        <taxon>Clostridia</taxon>
        <taxon>Eubacteriales</taxon>
        <taxon>Proteinivoracaceae</taxon>
        <taxon>Proteinivorax</taxon>
    </lineage>
</organism>
<accession>A0AAU8HUE8</accession>
<dbReference type="SUPFAM" id="SSF55811">
    <property type="entry name" value="Nudix"/>
    <property type="match status" value="1"/>
</dbReference>
<gene>
    <name evidence="2" type="ORF">PRVXH_000290</name>
</gene>
<feature type="region of interest" description="Disordered" evidence="1">
    <location>
        <begin position="42"/>
        <end position="62"/>
    </location>
</feature>
<evidence type="ECO:0000256" key="1">
    <source>
        <dbReference type="SAM" id="MobiDB-lite"/>
    </source>
</evidence>
<dbReference type="AlphaFoldDB" id="A0AAU8HUE8"/>